<keyword evidence="6" id="KW-0808">Transferase</keyword>
<dbReference type="NCBIfam" id="NF045515">
    <property type="entry name" value="Glp_gephyrin"/>
    <property type="match status" value="1"/>
</dbReference>
<dbReference type="PANTHER" id="PTHR10192:SF5">
    <property type="entry name" value="GEPHYRIN"/>
    <property type="match status" value="1"/>
</dbReference>
<dbReference type="CDD" id="cd00887">
    <property type="entry name" value="MoeA"/>
    <property type="match status" value="1"/>
</dbReference>
<evidence type="ECO:0000256" key="4">
    <source>
        <dbReference type="ARBA" id="ARBA00023150"/>
    </source>
</evidence>
<dbReference type="PROSITE" id="PS01079">
    <property type="entry name" value="MOCF_BIOSYNTHESIS_2"/>
    <property type="match status" value="1"/>
</dbReference>
<protein>
    <recommendedName>
        <fullName evidence="6">Molybdopterin molybdenumtransferase</fullName>
        <ecNumber evidence="6">2.10.1.1</ecNumber>
    </recommendedName>
</protein>
<dbReference type="PANTHER" id="PTHR10192">
    <property type="entry name" value="MOLYBDOPTERIN BIOSYNTHESIS PROTEIN"/>
    <property type="match status" value="1"/>
</dbReference>
<comment type="similarity">
    <text evidence="3 6">Belongs to the MoeA family.</text>
</comment>
<accession>A0ABV9LXE8</accession>
<dbReference type="Pfam" id="PF03454">
    <property type="entry name" value="MoeA_C"/>
    <property type="match status" value="1"/>
</dbReference>
<keyword evidence="9" id="KW-1185">Reference proteome</keyword>
<dbReference type="InterPro" id="IPR036425">
    <property type="entry name" value="MoaB/Mog-like_dom_sf"/>
</dbReference>
<dbReference type="InterPro" id="IPR005111">
    <property type="entry name" value="MoeA_C_domain_IV"/>
</dbReference>
<name>A0ABV9LXE8_9ALTE</name>
<dbReference type="SUPFAM" id="SSF53218">
    <property type="entry name" value="Molybdenum cofactor biosynthesis proteins"/>
    <property type="match status" value="1"/>
</dbReference>
<evidence type="ECO:0000313" key="9">
    <source>
        <dbReference type="Proteomes" id="UP001595897"/>
    </source>
</evidence>
<comment type="catalytic activity">
    <reaction evidence="5">
        <text>adenylyl-molybdopterin + molybdate = Mo-molybdopterin + AMP + H(+)</text>
        <dbReference type="Rhea" id="RHEA:35047"/>
        <dbReference type="ChEBI" id="CHEBI:15378"/>
        <dbReference type="ChEBI" id="CHEBI:36264"/>
        <dbReference type="ChEBI" id="CHEBI:62727"/>
        <dbReference type="ChEBI" id="CHEBI:71302"/>
        <dbReference type="ChEBI" id="CHEBI:456215"/>
        <dbReference type="EC" id="2.10.1.1"/>
    </reaction>
</comment>
<dbReference type="Gene3D" id="2.40.340.10">
    <property type="entry name" value="MoeA, C-terminal, domain IV"/>
    <property type="match status" value="1"/>
</dbReference>
<dbReference type="Pfam" id="PF03453">
    <property type="entry name" value="MoeA_N"/>
    <property type="match status" value="1"/>
</dbReference>
<dbReference type="InterPro" id="IPR008284">
    <property type="entry name" value="MoCF_biosynth_CS"/>
</dbReference>
<comment type="pathway">
    <text evidence="2 6">Cofactor biosynthesis; molybdopterin biosynthesis.</text>
</comment>
<keyword evidence="6" id="KW-0500">Molybdenum</keyword>
<dbReference type="Proteomes" id="UP001595897">
    <property type="component" value="Unassembled WGS sequence"/>
</dbReference>
<dbReference type="EC" id="2.10.1.1" evidence="6"/>
<evidence type="ECO:0000313" key="8">
    <source>
        <dbReference type="EMBL" id="MFC4701232.1"/>
    </source>
</evidence>
<dbReference type="InterPro" id="IPR005110">
    <property type="entry name" value="MoeA_linker/N"/>
</dbReference>
<dbReference type="SUPFAM" id="SSF63867">
    <property type="entry name" value="MoeA C-terminal domain-like"/>
    <property type="match status" value="1"/>
</dbReference>
<dbReference type="Gene3D" id="3.90.105.10">
    <property type="entry name" value="Molybdopterin biosynthesis moea protein, domain 2"/>
    <property type="match status" value="1"/>
</dbReference>
<dbReference type="InterPro" id="IPR036135">
    <property type="entry name" value="MoeA_linker/N_sf"/>
</dbReference>
<feature type="domain" description="MoaB/Mog" evidence="7">
    <location>
        <begin position="184"/>
        <end position="321"/>
    </location>
</feature>
<evidence type="ECO:0000259" key="7">
    <source>
        <dbReference type="SMART" id="SM00852"/>
    </source>
</evidence>
<proteinExistence type="inferred from homology"/>
<evidence type="ECO:0000256" key="3">
    <source>
        <dbReference type="ARBA" id="ARBA00010763"/>
    </source>
</evidence>
<keyword evidence="4 6" id="KW-0501">Molybdenum cofactor biosynthesis</keyword>
<comment type="function">
    <text evidence="1 6">Catalyzes the insertion of molybdate into adenylated molybdopterin with the concomitant release of AMP.</text>
</comment>
<dbReference type="EMBL" id="JBHSGU010000005">
    <property type="protein sequence ID" value="MFC4701232.1"/>
    <property type="molecule type" value="Genomic_DNA"/>
</dbReference>
<keyword evidence="6" id="KW-0460">Magnesium</keyword>
<organism evidence="8 9">
    <name type="scientific">Glaciecola siphonariae</name>
    <dbReference type="NCBI Taxonomy" id="521012"/>
    <lineage>
        <taxon>Bacteria</taxon>
        <taxon>Pseudomonadati</taxon>
        <taxon>Pseudomonadota</taxon>
        <taxon>Gammaproteobacteria</taxon>
        <taxon>Alteromonadales</taxon>
        <taxon>Alteromonadaceae</taxon>
        <taxon>Glaciecola</taxon>
    </lineage>
</organism>
<dbReference type="Gene3D" id="2.170.190.11">
    <property type="entry name" value="Molybdopterin biosynthesis moea protein, domain 3"/>
    <property type="match status" value="1"/>
</dbReference>
<evidence type="ECO:0000256" key="1">
    <source>
        <dbReference type="ARBA" id="ARBA00002901"/>
    </source>
</evidence>
<sequence>MMASCEQPGLMPIDEAKLRISALVKGLEHTESLQLVDALGRVLAQDLHSPINVPGFDNSAMDGYAFNWQDAVDMPFLTLVGKSFAGNPYLKALNKGECVRIMTGAALPKGADTVVMQENAALNGDELSFSKVPPKGNNIRLAGESIRQASLVIAKGKKLCAADIGLLSSLGCDEVSVYRKLKVAVFSTGDELLRTGEPYEPHKIYDGNRPAIIALLHKMQFEVIDLGIVPDKPQALREVFMQADALADCVISTGGVSVGEADFVKDILAERGQIDFWKLAIKPGKPLAFGRLPNSVFFGLPGNPVSAFVTFNQIAADALKQMSGEHVISVPTVSAICTEPLRKQPGRVDFQRGQWSVSDAGELQVSSTGAQGSGIFSSFINSNCYIVLERDRGSVKAGESVQIKLFDDSLT</sequence>
<keyword evidence="6" id="KW-0479">Metal-binding</keyword>
<dbReference type="SUPFAM" id="SSF63882">
    <property type="entry name" value="MoeA N-terminal region -like"/>
    <property type="match status" value="1"/>
</dbReference>
<comment type="caution">
    <text evidence="8">The sequence shown here is derived from an EMBL/GenBank/DDBJ whole genome shotgun (WGS) entry which is preliminary data.</text>
</comment>
<reference evidence="9" key="1">
    <citation type="journal article" date="2019" name="Int. J. Syst. Evol. Microbiol.">
        <title>The Global Catalogue of Microorganisms (GCM) 10K type strain sequencing project: providing services to taxonomists for standard genome sequencing and annotation.</title>
        <authorList>
            <consortium name="The Broad Institute Genomics Platform"/>
            <consortium name="The Broad Institute Genome Sequencing Center for Infectious Disease"/>
            <person name="Wu L."/>
            <person name="Ma J."/>
        </authorList>
    </citation>
    <scope>NUCLEOTIDE SEQUENCE [LARGE SCALE GENOMIC DNA]</scope>
    <source>
        <strain evidence="9">KACC 12507</strain>
    </source>
</reference>
<dbReference type="InterPro" id="IPR001453">
    <property type="entry name" value="MoaB/Mog_dom"/>
</dbReference>
<evidence type="ECO:0000256" key="6">
    <source>
        <dbReference type="RuleBase" id="RU365090"/>
    </source>
</evidence>
<evidence type="ECO:0000256" key="2">
    <source>
        <dbReference type="ARBA" id="ARBA00005046"/>
    </source>
</evidence>
<dbReference type="SMART" id="SM00852">
    <property type="entry name" value="MoCF_biosynth"/>
    <property type="match status" value="1"/>
</dbReference>
<gene>
    <name evidence="8" type="primary">glp</name>
    <name evidence="8" type="ORF">ACFO4O_13750</name>
</gene>
<dbReference type="NCBIfam" id="TIGR00177">
    <property type="entry name" value="molyb_syn"/>
    <property type="match status" value="1"/>
</dbReference>
<dbReference type="Pfam" id="PF00994">
    <property type="entry name" value="MoCF_biosynth"/>
    <property type="match status" value="1"/>
</dbReference>
<evidence type="ECO:0000256" key="5">
    <source>
        <dbReference type="ARBA" id="ARBA00047317"/>
    </source>
</evidence>
<dbReference type="Gene3D" id="3.40.980.10">
    <property type="entry name" value="MoaB/Mog-like domain"/>
    <property type="match status" value="1"/>
</dbReference>
<dbReference type="RefSeq" id="WP_382409472.1">
    <property type="nucleotide sequence ID" value="NZ_JBHSGU010000005.1"/>
</dbReference>
<comment type="cofactor">
    <cofactor evidence="6">
        <name>Mg(2+)</name>
        <dbReference type="ChEBI" id="CHEBI:18420"/>
    </cofactor>
</comment>
<dbReference type="InterPro" id="IPR038987">
    <property type="entry name" value="MoeA-like"/>
</dbReference>
<dbReference type="InterPro" id="IPR036688">
    <property type="entry name" value="MoeA_C_domain_IV_sf"/>
</dbReference>